<dbReference type="SMART" id="SM00052">
    <property type="entry name" value="EAL"/>
    <property type="match status" value="1"/>
</dbReference>
<dbReference type="InterPro" id="IPR052155">
    <property type="entry name" value="Biofilm_reg_signaling"/>
</dbReference>
<evidence type="ECO:0000256" key="5">
    <source>
        <dbReference type="ARBA" id="ARBA00023136"/>
    </source>
</evidence>
<evidence type="ECO:0000256" key="1">
    <source>
        <dbReference type="ARBA" id="ARBA00004651"/>
    </source>
</evidence>
<dbReference type="InterPro" id="IPR000160">
    <property type="entry name" value="GGDEF_dom"/>
</dbReference>
<dbReference type="Pfam" id="PF12860">
    <property type="entry name" value="PAS_7"/>
    <property type="match status" value="2"/>
</dbReference>
<dbReference type="SUPFAM" id="SSF141868">
    <property type="entry name" value="EAL domain-like"/>
    <property type="match status" value="1"/>
</dbReference>
<dbReference type="CDD" id="cd01948">
    <property type="entry name" value="EAL"/>
    <property type="match status" value="1"/>
</dbReference>
<dbReference type="PANTHER" id="PTHR44757:SF2">
    <property type="entry name" value="BIOFILM ARCHITECTURE MAINTENANCE PROTEIN MBAA"/>
    <property type="match status" value="1"/>
</dbReference>
<organism evidence="9 10">
    <name type="scientific">Bradyrhizobium erythrophlei</name>
    <dbReference type="NCBI Taxonomy" id="1437360"/>
    <lineage>
        <taxon>Bacteria</taxon>
        <taxon>Pseudomonadati</taxon>
        <taxon>Pseudomonadota</taxon>
        <taxon>Alphaproteobacteria</taxon>
        <taxon>Hyphomicrobiales</taxon>
        <taxon>Nitrobacteraceae</taxon>
        <taxon>Bradyrhizobium</taxon>
    </lineage>
</organism>
<dbReference type="PROSITE" id="PS50887">
    <property type="entry name" value="GGDEF"/>
    <property type="match status" value="1"/>
</dbReference>
<dbReference type="InterPro" id="IPR029787">
    <property type="entry name" value="Nucleotide_cyclase"/>
</dbReference>
<dbReference type="FunFam" id="3.30.70.270:FF:000001">
    <property type="entry name" value="Diguanylate cyclase domain protein"/>
    <property type="match status" value="1"/>
</dbReference>
<dbReference type="Gene3D" id="3.30.450.20">
    <property type="entry name" value="PAS domain"/>
    <property type="match status" value="4"/>
</dbReference>
<feature type="transmembrane region" description="Helical" evidence="6">
    <location>
        <begin position="16"/>
        <end position="35"/>
    </location>
</feature>
<dbReference type="NCBIfam" id="TIGR00254">
    <property type="entry name" value="GGDEF"/>
    <property type="match status" value="1"/>
</dbReference>
<dbReference type="AlphaFoldDB" id="A0A1M5GD97"/>
<reference evidence="9 10" key="1">
    <citation type="submission" date="2016-11" db="EMBL/GenBank/DDBJ databases">
        <authorList>
            <person name="Jaros S."/>
            <person name="Januszkiewicz K."/>
            <person name="Wedrychowicz H."/>
        </authorList>
    </citation>
    <scope>NUCLEOTIDE SEQUENCE [LARGE SCALE GENOMIC DNA]</scope>
    <source>
        <strain evidence="9 10">GAS242</strain>
    </source>
</reference>
<dbReference type="OrthoDB" id="9814202at2"/>
<keyword evidence="4 6" id="KW-1133">Transmembrane helix</keyword>
<dbReference type="EMBL" id="LT670818">
    <property type="protein sequence ID" value="SHG01713.1"/>
    <property type="molecule type" value="Genomic_DNA"/>
</dbReference>
<gene>
    <name evidence="9" type="ORF">SAMN05444169_0072</name>
</gene>
<feature type="transmembrane region" description="Helical" evidence="6">
    <location>
        <begin position="290"/>
        <end position="312"/>
    </location>
</feature>
<dbReference type="InterPro" id="IPR033479">
    <property type="entry name" value="dCache_1"/>
</dbReference>
<dbReference type="Pfam" id="PF00990">
    <property type="entry name" value="GGDEF"/>
    <property type="match status" value="1"/>
</dbReference>
<dbReference type="GO" id="GO:0005886">
    <property type="term" value="C:plasma membrane"/>
    <property type="evidence" value="ECO:0007669"/>
    <property type="project" value="UniProtKB-SubCell"/>
</dbReference>
<dbReference type="RefSeq" id="WP_079563909.1">
    <property type="nucleotide sequence ID" value="NZ_LT670818.1"/>
</dbReference>
<dbReference type="GO" id="GO:0003824">
    <property type="term" value="F:catalytic activity"/>
    <property type="evidence" value="ECO:0007669"/>
    <property type="project" value="UniProtKB-ARBA"/>
</dbReference>
<dbReference type="Pfam" id="PF02743">
    <property type="entry name" value="dCache_1"/>
    <property type="match status" value="1"/>
</dbReference>
<comment type="subcellular location">
    <subcellularLocation>
        <location evidence="1">Cell membrane</location>
        <topology evidence="1">Multi-pass membrane protein</topology>
    </subcellularLocation>
</comment>
<dbReference type="InterPro" id="IPR001633">
    <property type="entry name" value="EAL_dom"/>
</dbReference>
<evidence type="ECO:0000256" key="2">
    <source>
        <dbReference type="ARBA" id="ARBA00022475"/>
    </source>
</evidence>
<dbReference type="PROSITE" id="PS50883">
    <property type="entry name" value="EAL"/>
    <property type="match status" value="1"/>
</dbReference>
<keyword evidence="2" id="KW-1003">Cell membrane</keyword>
<dbReference type="InterPro" id="IPR035919">
    <property type="entry name" value="EAL_sf"/>
</dbReference>
<evidence type="ECO:0000256" key="3">
    <source>
        <dbReference type="ARBA" id="ARBA00022692"/>
    </source>
</evidence>
<sequence>MREIYRRLAHSPGSSLTALGVLLTVATGVLFFVAAEARYADRIAAAKSDALSFANILAEHTVLIFDDVDRALGRAEAIRRASLEGRFDSAAANAALRQLQKTSSVIIAMGWADASGQVVAHSYDQAPPRFDVSDMPHFIAQRDSADDRLFIAPPSRSVADGKWFTAASRRLSNADGSFAGVVTALLDQSYFTKLYRSIDLGKSGTIFLMHREGRLLARQPEDKEAVGKSLADAPLLARYLPVSETGAYEATSVVDGVARIVGYKAVPGLPLAVAVTYARSEVLAPWWQNLYTSGLFVAVFLAIMLSGSFLLVRRTNALARTNARFDVAINNMSQGLCLFDADKRRVISNSRFQTMHGLPYELVVPGTPLRRILQHYADRGEAGDITIDQGLELIAAQPRVNCERADGRVIDIQRTATPDGGWVATHEDITVQRRAEQMLAEKAAELEATNLRFDAALNNMSQGLCMFDAEQKVVVSNARYGEIYQLSRDQTKPGTSLRQILEYRREQGTNFGVAPDTYLTQNVKAAQEVQELADGRVVAIARHAMPNGGWLTTHEDITDRARNEKRIAFMAQHDLLTGLANRALFSEKLEDAVKRLQRHGTSFTVLMLDLDKFKSVNDTLGHAAGDQLLVEVAQRLRTSIRDIDVLARLGGDEFAIIQENEKSQVEGAVALALRIIGRIERPFDLGGQQVTVGTSIGIAFAPEHGTDAEALLHKADLALYAAKSGGRNAFRVFQPALTEAADIQRSMEGELRDALARNEFELHYQPMVDTRAGRIFGVEAFVRWHHPSRGLLAPDRFLPLAESTGLMLPLGEWILRQACLDAAAWPPHIRIAVNVSAVQFGGGNLFDLVLGALVDSGLSPLRLELEIADTSLLQKDQTEHLATVRQLKNLGVSIVLDNCGAGYSSASYLTSFPFDKIKIDKSVAQGFASRRDCAALVASVLALTRGLDIATAAKGIESSTQYEALLAAGVDYAQGYLFGRPVPHSELDLDAVIVSARNVA</sequence>
<keyword evidence="3 6" id="KW-0812">Transmembrane</keyword>
<dbReference type="SMART" id="SM00267">
    <property type="entry name" value="GGDEF"/>
    <property type="match status" value="1"/>
</dbReference>
<feature type="domain" description="EAL" evidence="7">
    <location>
        <begin position="744"/>
        <end position="995"/>
    </location>
</feature>
<evidence type="ECO:0000256" key="6">
    <source>
        <dbReference type="SAM" id="Phobius"/>
    </source>
</evidence>
<dbReference type="Pfam" id="PF00563">
    <property type="entry name" value="EAL"/>
    <property type="match status" value="1"/>
</dbReference>
<accession>A0A1M5GD97</accession>
<dbReference type="PANTHER" id="PTHR44757">
    <property type="entry name" value="DIGUANYLATE CYCLASE DGCP"/>
    <property type="match status" value="1"/>
</dbReference>
<dbReference type="CDD" id="cd12914">
    <property type="entry name" value="PDC1_DGC_like"/>
    <property type="match status" value="1"/>
</dbReference>
<feature type="domain" description="GGDEF" evidence="8">
    <location>
        <begin position="601"/>
        <end position="735"/>
    </location>
</feature>
<dbReference type="Gene3D" id="3.20.20.450">
    <property type="entry name" value="EAL domain"/>
    <property type="match status" value="1"/>
</dbReference>
<protein>
    <submittedName>
        <fullName evidence="9">Diguanylate cyclase (GGDEF) domain-containing protein</fullName>
    </submittedName>
</protein>
<evidence type="ECO:0000259" key="7">
    <source>
        <dbReference type="PROSITE" id="PS50883"/>
    </source>
</evidence>
<keyword evidence="5 6" id="KW-0472">Membrane</keyword>
<dbReference type="CDD" id="cd01949">
    <property type="entry name" value="GGDEF"/>
    <property type="match status" value="1"/>
</dbReference>
<dbReference type="SUPFAM" id="SSF55785">
    <property type="entry name" value="PYP-like sensor domain (PAS domain)"/>
    <property type="match status" value="2"/>
</dbReference>
<evidence type="ECO:0000256" key="4">
    <source>
        <dbReference type="ARBA" id="ARBA00022989"/>
    </source>
</evidence>
<dbReference type="SUPFAM" id="SSF55073">
    <property type="entry name" value="Nucleotide cyclase"/>
    <property type="match status" value="1"/>
</dbReference>
<evidence type="ECO:0000313" key="10">
    <source>
        <dbReference type="Proteomes" id="UP000190675"/>
    </source>
</evidence>
<evidence type="ECO:0000259" key="8">
    <source>
        <dbReference type="PROSITE" id="PS50887"/>
    </source>
</evidence>
<evidence type="ECO:0000313" key="9">
    <source>
        <dbReference type="EMBL" id="SHG01713.1"/>
    </source>
</evidence>
<dbReference type="InterPro" id="IPR035965">
    <property type="entry name" value="PAS-like_dom_sf"/>
</dbReference>
<dbReference type="CDD" id="cd12915">
    <property type="entry name" value="PDC2_DGC_like"/>
    <property type="match status" value="1"/>
</dbReference>
<dbReference type="InterPro" id="IPR043128">
    <property type="entry name" value="Rev_trsase/Diguanyl_cyclase"/>
</dbReference>
<proteinExistence type="predicted"/>
<name>A0A1M5GD97_9BRAD</name>
<dbReference type="Proteomes" id="UP000190675">
    <property type="component" value="Chromosome I"/>
</dbReference>
<dbReference type="Gene3D" id="3.30.70.270">
    <property type="match status" value="1"/>
</dbReference>